<feature type="compositionally biased region" description="Low complexity" evidence="1">
    <location>
        <begin position="254"/>
        <end position="274"/>
    </location>
</feature>
<evidence type="ECO:0000313" key="3">
    <source>
        <dbReference type="Proteomes" id="UP000626109"/>
    </source>
</evidence>
<reference evidence="2" key="1">
    <citation type="submission" date="2021-02" db="EMBL/GenBank/DDBJ databases">
        <authorList>
            <person name="Dougan E. K."/>
            <person name="Rhodes N."/>
            <person name="Thang M."/>
            <person name="Chan C."/>
        </authorList>
    </citation>
    <scope>NUCLEOTIDE SEQUENCE</scope>
</reference>
<protein>
    <submittedName>
        <fullName evidence="2">Uncharacterized protein</fullName>
    </submittedName>
</protein>
<proteinExistence type="predicted"/>
<evidence type="ECO:0000313" key="2">
    <source>
        <dbReference type="EMBL" id="CAE8685475.1"/>
    </source>
</evidence>
<feature type="non-terminal residue" evidence="2">
    <location>
        <position position="274"/>
    </location>
</feature>
<name>A0A813JN29_POLGL</name>
<organism evidence="2 3">
    <name type="scientific">Polarella glacialis</name>
    <name type="common">Dinoflagellate</name>
    <dbReference type="NCBI Taxonomy" id="89957"/>
    <lineage>
        <taxon>Eukaryota</taxon>
        <taxon>Sar</taxon>
        <taxon>Alveolata</taxon>
        <taxon>Dinophyceae</taxon>
        <taxon>Suessiales</taxon>
        <taxon>Suessiaceae</taxon>
        <taxon>Polarella</taxon>
    </lineage>
</organism>
<dbReference type="EMBL" id="CAJNNW010026451">
    <property type="protein sequence ID" value="CAE8685475.1"/>
    <property type="molecule type" value="Genomic_DNA"/>
</dbReference>
<dbReference type="AlphaFoldDB" id="A0A813JN29"/>
<feature type="non-terminal residue" evidence="2">
    <location>
        <position position="1"/>
    </location>
</feature>
<feature type="region of interest" description="Disordered" evidence="1">
    <location>
        <begin position="251"/>
        <end position="274"/>
    </location>
</feature>
<sequence>EVDATAGHASVIVPESAVPGATGLRICVGGGRKVTMTVPKQALAGDTLKLALEGELGWRCDIVPLKPRPQRRKGRVCALVPGNAVPGTSKVFIDTLDGKMVQIAVPQAAAPGDTMVLTAAGKTTNEWQCTLEKQAYDLTAPAAVPPMEDELRHAELRHVLELSGGFWNLKLRRSPCLGVPGVVVVEGVAAGEELARTPAALFLSPEAVRRAAPQLALVVASLVEEMPRDNQSAELTLQAAFLAGLLAAREEEQTTPTTTTTRARATTTATATAT</sequence>
<gene>
    <name evidence="2" type="ORF">PGLA2088_LOCUS24481</name>
</gene>
<accession>A0A813JN29</accession>
<evidence type="ECO:0000256" key="1">
    <source>
        <dbReference type="SAM" id="MobiDB-lite"/>
    </source>
</evidence>
<comment type="caution">
    <text evidence="2">The sequence shown here is derived from an EMBL/GenBank/DDBJ whole genome shotgun (WGS) entry which is preliminary data.</text>
</comment>
<dbReference type="Proteomes" id="UP000626109">
    <property type="component" value="Unassembled WGS sequence"/>
</dbReference>